<dbReference type="Gene3D" id="1.25.40.20">
    <property type="entry name" value="Ankyrin repeat-containing domain"/>
    <property type="match status" value="1"/>
</dbReference>
<organism evidence="2 3">
    <name type="scientific">Dreissena polymorpha</name>
    <name type="common">Zebra mussel</name>
    <name type="synonym">Mytilus polymorpha</name>
    <dbReference type="NCBI Taxonomy" id="45954"/>
    <lineage>
        <taxon>Eukaryota</taxon>
        <taxon>Metazoa</taxon>
        <taxon>Spiralia</taxon>
        <taxon>Lophotrochozoa</taxon>
        <taxon>Mollusca</taxon>
        <taxon>Bivalvia</taxon>
        <taxon>Autobranchia</taxon>
        <taxon>Heteroconchia</taxon>
        <taxon>Euheterodonta</taxon>
        <taxon>Imparidentia</taxon>
        <taxon>Neoheterodontei</taxon>
        <taxon>Myida</taxon>
        <taxon>Dreissenoidea</taxon>
        <taxon>Dreissenidae</taxon>
        <taxon>Dreissena</taxon>
    </lineage>
</organism>
<gene>
    <name evidence="2" type="ORF">DPMN_086407</name>
</gene>
<evidence type="ECO:0000256" key="1">
    <source>
        <dbReference type="PROSITE-ProRule" id="PRU00023"/>
    </source>
</evidence>
<dbReference type="PROSITE" id="PS50088">
    <property type="entry name" value="ANK_REPEAT"/>
    <property type="match status" value="1"/>
</dbReference>
<dbReference type="SUPFAM" id="SSF48403">
    <property type="entry name" value="Ankyrin repeat"/>
    <property type="match status" value="1"/>
</dbReference>
<dbReference type="InterPro" id="IPR036770">
    <property type="entry name" value="Ankyrin_rpt-contain_sf"/>
</dbReference>
<feature type="repeat" description="ANK" evidence="1">
    <location>
        <begin position="17"/>
        <end position="49"/>
    </location>
</feature>
<keyword evidence="3" id="KW-1185">Reference proteome</keyword>
<comment type="caution">
    <text evidence="2">The sequence shown here is derived from an EMBL/GenBank/DDBJ whole genome shotgun (WGS) entry which is preliminary data.</text>
</comment>
<name>A0A9D4QV59_DREPO</name>
<reference evidence="2" key="1">
    <citation type="journal article" date="2019" name="bioRxiv">
        <title>The Genome of the Zebra Mussel, Dreissena polymorpha: A Resource for Invasive Species Research.</title>
        <authorList>
            <person name="McCartney M.A."/>
            <person name="Auch B."/>
            <person name="Kono T."/>
            <person name="Mallez S."/>
            <person name="Zhang Y."/>
            <person name="Obille A."/>
            <person name="Becker A."/>
            <person name="Abrahante J.E."/>
            <person name="Garbe J."/>
            <person name="Badalamenti J.P."/>
            <person name="Herman A."/>
            <person name="Mangelson H."/>
            <person name="Liachko I."/>
            <person name="Sullivan S."/>
            <person name="Sone E.D."/>
            <person name="Koren S."/>
            <person name="Silverstein K.A.T."/>
            <person name="Beckman K.B."/>
            <person name="Gohl D.M."/>
        </authorList>
    </citation>
    <scope>NUCLEOTIDE SEQUENCE</scope>
    <source>
        <strain evidence="2">Duluth1</strain>
        <tissue evidence="2">Whole animal</tissue>
    </source>
</reference>
<dbReference type="InterPro" id="IPR002110">
    <property type="entry name" value="Ankyrin_rpt"/>
</dbReference>
<sequence>MTDIYFISTLISYIAQKKYANFHEAVNAGDVVTLETLVKAGASINEVNERDKFTPLHCACNVGGTGSKCIKIVRIQK</sequence>
<evidence type="ECO:0000313" key="3">
    <source>
        <dbReference type="Proteomes" id="UP000828390"/>
    </source>
</evidence>
<dbReference type="Pfam" id="PF13637">
    <property type="entry name" value="Ank_4"/>
    <property type="match status" value="1"/>
</dbReference>
<evidence type="ECO:0000313" key="2">
    <source>
        <dbReference type="EMBL" id="KAH3844153.1"/>
    </source>
</evidence>
<proteinExistence type="predicted"/>
<accession>A0A9D4QV59</accession>
<protein>
    <submittedName>
        <fullName evidence="2">Uncharacterized protein</fullName>
    </submittedName>
</protein>
<keyword evidence="1" id="KW-0040">ANK repeat</keyword>
<reference evidence="2" key="2">
    <citation type="submission" date="2020-11" db="EMBL/GenBank/DDBJ databases">
        <authorList>
            <person name="McCartney M.A."/>
            <person name="Auch B."/>
            <person name="Kono T."/>
            <person name="Mallez S."/>
            <person name="Becker A."/>
            <person name="Gohl D.M."/>
            <person name="Silverstein K.A.T."/>
            <person name="Koren S."/>
            <person name="Bechman K.B."/>
            <person name="Herman A."/>
            <person name="Abrahante J.E."/>
            <person name="Garbe J."/>
        </authorList>
    </citation>
    <scope>NUCLEOTIDE SEQUENCE</scope>
    <source>
        <strain evidence="2">Duluth1</strain>
        <tissue evidence="2">Whole animal</tissue>
    </source>
</reference>
<dbReference type="AlphaFoldDB" id="A0A9D4QV59"/>
<dbReference type="Proteomes" id="UP000828390">
    <property type="component" value="Unassembled WGS sequence"/>
</dbReference>
<dbReference type="EMBL" id="JAIWYP010000003">
    <property type="protein sequence ID" value="KAH3844153.1"/>
    <property type="molecule type" value="Genomic_DNA"/>
</dbReference>